<dbReference type="AlphaFoldDB" id="A0A5Q2RQH5"/>
<evidence type="ECO:0000313" key="8">
    <source>
        <dbReference type="EMBL" id="QGG96811.1"/>
    </source>
</evidence>
<dbReference type="Gene3D" id="1.10.10.10">
    <property type="entry name" value="Winged helix-like DNA-binding domain superfamily/Winged helix DNA-binding domain"/>
    <property type="match status" value="1"/>
</dbReference>
<dbReference type="RefSeq" id="WP_153760913.1">
    <property type="nucleotide sequence ID" value="NZ_CP045851.1"/>
</dbReference>
<evidence type="ECO:0000259" key="7">
    <source>
        <dbReference type="Pfam" id="PF08281"/>
    </source>
</evidence>
<evidence type="ECO:0000256" key="2">
    <source>
        <dbReference type="ARBA" id="ARBA00023015"/>
    </source>
</evidence>
<dbReference type="InterPro" id="IPR013324">
    <property type="entry name" value="RNA_pol_sigma_r3/r4-like"/>
</dbReference>
<dbReference type="SUPFAM" id="SSF88659">
    <property type="entry name" value="Sigma3 and sigma4 domains of RNA polymerase sigma factors"/>
    <property type="match status" value="1"/>
</dbReference>
<feature type="domain" description="RNA polymerase sigma-70 region 2" evidence="6">
    <location>
        <begin position="11"/>
        <end position="78"/>
    </location>
</feature>
<sequence length="187" mass="20121">MSDPLDDIGQMVDEHGPAVYRYLARRVGGQAAEDLTADVLCAAVAGAHTYDPARGSPIAWLMGIATNALTRHWRTEQRQLEVVSRLGADPLRRPTVDAPDRHAAGSDDLRAVARVLATLPDGEREALLLFAWADLPYGDVAAALGIPIGTVRSRIARARSRLRVELDVPDRPSDDTDAVHDTGGSND</sequence>
<evidence type="ECO:0000256" key="1">
    <source>
        <dbReference type="ARBA" id="ARBA00010641"/>
    </source>
</evidence>
<dbReference type="PANTHER" id="PTHR43133:SF25">
    <property type="entry name" value="RNA POLYMERASE SIGMA FACTOR RFAY-RELATED"/>
    <property type="match status" value="1"/>
</dbReference>
<dbReference type="Pfam" id="PF04542">
    <property type="entry name" value="Sigma70_r2"/>
    <property type="match status" value="1"/>
</dbReference>
<organism evidence="8 9">
    <name type="scientific">Actinomarinicola tropica</name>
    <dbReference type="NCBI Taxonomy" id="2789776"/>
    <lineage>
        <taxon>Bacteria</taxon>
        <taxon>Bacillati</taxon>
        <taxon>Actinomycetota</taxon>
        <taxon>Acidimicrobiia</taxon>
        <taxon>Acidimicrobiales</taxon>
        <taxon>Iamiaceae</taxon>
        <taxon>Actinomarinicola</taxon>
    </lineage>
</organism>
<evidence type="ECO:0000256" key="3">
    <source>
        <dbReference type="ARBA" id="ARBA00023082"/>
    </source>
</evidence>
<reference evidence="8 9" key="1">
    <citation type="submission" date="2019-11" db="EMBL/GenBank/DDBJ databases">
        <authorList>
            <person name="He Y."/>
        </authorList>
    </citation>
    <scope>NUCLEOTIDE SEQUENCE [LARGE SCALE GENOMIC DNA]</scope>
    <source>
        <strain evidence="8 9">SCSIO 58843</strain>
    </source>
</reference>
<keyword evidence="2" id="KW-0805">Transcription regulation</keyword>
<dbReference type="InterPro" id="IPR007627">
    <property type="entry name" value="RNA_pol_sigma70_r2"/>
</dbReference>
<feature type="compositionally biased region" description="Basic and acidic residues" evidence="5">
    <location>
        <begin position="166"/>
        <end position="180"/>
    </location>
</feature>
<feature type="region of interest" description="Disordered" evidence="5">
    <location>
        <begin position="166"/>
        <end position="187"/>
    </location>
</feature>
<accession>A0A5Q2RQH5</accession>
<evidence type="ECO:0000313" key="9">
    <source>
        <dbReference type="Proteomes" id="UP000334019"/>
    </source>
</evidence>
<dbReference type="GO" id="GO:0003677">
    <property type="term" value="F:DNA binding"/>
    <property type="evidence" value="ECO:0007669"/>
    <property type="project" value="InterPro"/>
</dbReference>
<evidence type="ECO:0000259" key="6">
    <source>
        <dbReference type="Pfam" id="PF04542"/>
    </source>
</evidence>
<keyword evidence="3" id="KW-0731">Sigma factor</keyword>
<gene>
    <name evidence="8" type="ORF">GH723_17855</name>
</gene>
<dbReference type="Proteomes" id="UP000334019">
    <property type="component" value="Chromosome"/>
</dbReference>
<dbReference type="KEGG" id="atq:GH723_17855"/>
<dbReference type="GO" id="GO:0006352">
    <property type="term" value="P:DNA-templated transcription initiation"/>
    <property type="evidence" value="ECO:0007669"/>
    <property type="project" value="InterPro"/>
</dbReference>
<evidence type="ECO:0000256" key="5">
    <source>
        <dbReference type="SAM" id="MobiDB-lite"/>
    </source>
</evidence>
<protein>
    <submittedName>
        <fullName evidence="8">Sigma-70 family RNA polymerase sigma factor</fullName>
    </submittedName>
</protein>
<dbReference type="InterPro" id="IPR014284">
    <property type="entry name" value="RNA_pol_sigma-70_dom"/>
</dbReference>
<comment type="similarity">
    <text evidence="1">Belongs to the sigma-70 factor family. ECF subfamily.</text>
</comment>
<feature type="domain" description="RNA polymerase sigma factor 70 region 4 type 2" evidence="7">
    <location>
        <begin position="110"/>
        <end position="162"/>
    </location>
</feature>
<dbReference type="SUPFAM" id="SSF88946">
    <property type="entry name" value="Sigma2 domain of RNA polymerase sigma factors"/>
    <property type="match status" value="1"/>
</dbReference>
<dbReference type="GO" id="GO:0016987">
    <property type="term" value="F:sigma factor activity"/>
    <property type="evidence" value="ECO:0007669"/>
    <property type="project" value="UniProtKB-KW"/>
</dbReference>
<name>A0A5Q2RQH5_9ACTN</name>
<evidence type="ECO:0000256" key="4">
    <source>
        <dbReference type="ARBA" id="ARBA00023163"/>
    </source>
</evidence>
<dbReference type="PANTHER" id="PTHR43133">
    <property type="entry name" value="RNA POLYMERASE ECF-TYPE SIGMA FACTO"/>
    <property type="match status" value="1"/>
</dbReference>
<dbReference type="Pfam" id="PF08281">
    <property type="entry name" value="Sigma70_r4_2"/>
    <property type="match status" value="1"/>
</dbReference>
<dbReference type="InterPro" id="IPR039425">
    <property type="entry name" value="RNA_pol_sigma-70-like"/>
</dbReference>
<dbReference type="Gene3D" id="1.10.1740.10">
    <property type="match status" value="1"/>
</dbReference>
<dbReference type="InterPro" id="IPR013325">
    <property type="entry name" value="RNA_pol_sigma_r2"/>
</dbReference>
<dbReference type="InterPro" id="IPR036388">
    <property type="entry name" value="WH-like_DNA-bd_sf"/>
</dbReference>
<proteinExistence type="inferred from homology"/>
<keyword evidence="4" id="KW-0804">Transcription</keyword>
<dbReference type="NCBIfam" id="TIGR02937">
    <property type="entry name" value="sigma70-ECF"/>
    <property type="match status" value="1"/>
</dbReference>
<keyword evidence="9" id="KW-1185">Reference proteome</keyword>
<dbReference type="InterPro" id="IPR013249">
    <property type="entry name" value="RNA_pol_sigma70_r4_t2"/>
</dbReference>
<dbReference type="EMBL" id="CP045851">
    <property type="protein sequence ID" value="QGG96811.1"/>
    <property type="molecule type" value="Genomic_DNA"/>
</dbReference>